<evidence type="ECO:0000259" key="8">
    <source>
        <dbReference type="PROSITE" id="PS50249"/>
    </source>
</evidence>
<organism evidence="9 10">
    <name type="scientific">Trypanosoma cruzi (strain CL Brener)</name>
    <dbReference type="NCBI Taxonomy" id="353153"/>
    <lineage>
        <taxon>Eukaryota</taxon>
        <taxon>Discoba</taxon>
        <taxon>Euglenozoa</taxon>
        <taxon>Kinetoplastea</taxon>
        <taxon>Metakinetoplastina</taxon>
        <taxon>Trypanosomatida</taxon>
        <taxon>Trypanosomatidae</taxon>
        <taxon>Trypanosoma</taxon>
        <taxon>Schizotrypanum</taxon>
    </lineage>
</organism>
<dbReference type="InterPro" id="IPR000555">
    <property type="entry name" value="JAMM/MPN+_dom"/>
</dbReference>
<dbReference type="AlphaFoldDB" id="Q4CYA0"/>
<dbReference type="SMART" id="SM00232">
    <property type="entry name" value="JAB_MPN"/>
    <property type="match status" value="1"/>
</dbReference>
<keyword evidence="7" id="KW-0732">Signal</keyword>
<dbReference type="SUPFAM" id="SSF102712">
    <property type="entry name" value="JAB1/MPN domain"/>
    <property type="match status" value="1"/>
</dbReference>
<keyword evidence="3" id="KW-0378">Hydrolase</keyword>
<proteinExistence type="predicted"/>
<keyword evidence="9" id="KW-0647">Proteasome</keyword>
<dbReference type="FunFam" id="3.40.140.10:FF:000026">
    <property type="entry name" value="26S proteasome non-ATPase regulatory subunit 14"/>
    <property type="match status" value="1"/>
</dbReference>
<keyword evidence="5" id="KW-0482">Metalloprotease</keyword>
<evidence type="ECO:0000256" key="2">
    <source>
        <dbReference type="ARBA" id="ARBA00022723"/>
    </source>
</evidence>
<dbReference type="PaxDb" id="353153-Q4CYA0"/>
<dbReference type="EMBL" id="AAHK01001471">
    <property type="protein sequence ID" value="EAN85253.1"/>
    <property type="molecule type" value="Genomic_DNA"/>
</dbReference>
<feature type="chain" id="PRO_5004236185" evidence="7">
    <location>
        <begin position="19"/>
        <end position="363"/>
    </location>
</feature>
<dbReference type="CDD" id="cd08069">
    <property type="entry name" value="MPN_RPN11_CSN5"/>
    <property type="match status" value="1"/>
</dbReference>
<dbReference type="Proteomes" id="UP000002296">
    <property type="component" value="Unassembled WGS sequence"/>
</dbReference>
<dbReference type="PROSITE" id="PS50249">
    <property type="entry name" value="MPN"/>
    <property type="match status" value="1"/>
</dbReference>
<dbReference type="GO" id="GO:0046872">
    <property type="term" value="F:metal ion binding"/>
    <property type="evidence" value="ECO:0007669"/>
    <property type="project" value="UniProtKB-KW"/>
</dbReference>
<sequence>MLLLFVVVALFLFELLQGRGRTKKKKKKKRERHNHRQQRKTGKRKLPYIGKRGMNNIANLLRAQTGGGNARAVPTEDLRDTAETVQISSLALLKMLLHGRAGVPLEVMGLMIGEQVDNYTIRVTDVFSMPQTATGQSVEAVDPEYQVHMLDKLSVVGRSEKVVGWYHSHPGFGCWLSGEDVMTAGNYEQLTPRSVSVVIDPIQSVRGKVVIDAFRTTKDALMGGRNMYEEPRQTTSNLGWLTRPSPVALTRGLDRDYYSLAITFRKKNHELALLLNVYKKGWQEGFRLENMEKFDRQTIREKIRTLASLAGQSERFIAQGLDEDDIGNIGRTNPILHLQMEAEGLINANLNQSIGAMINGVAF</sequence>
<dbReference type="SMR" id="Q4CYA0"/>
<evidence type="ECO:0000256" key="5">
    <source>
        <dbReference type="ARBA" id="ARBA00023049"/>
    </source>
</evidence>
<dbReference type="OMA" id="LIPQQNM"/>
<evidence type="ECO:0000256" key="7">
    <source>
        <dbReference type="SAM" id="SignalP"/>
    </source>
</evidence>
<evidence type="ECO:0000256" key="6">
    <source>
        <dbReference type="SAM" id="MobiDB-lite"/>
    </source>
</evidence>
<evidence type="ECO:0000313" key="10">
    <source>
        <dbReference type="Proteomes" id="UP000002296"/>
    </source>
</evidence>
<dbReference type="RefSeq" id="XP_807104.1">
    <property type="nucleotide sequence ID" value="XM_802011.1"/>
</dbReference>
<dbReference type="Pfam" id="PF01398">
    <property type="entry name" value="JAB"/>
    <property type="match status" value="1"/>
</dbReference>
<dbReference type="GO" id="GO:0000502">
    <property type="term" value="C:proteasome complex"/>
    <property type="evidence" value="ECO:0007669"/>
    <property type="project" value="UniProtKB-KW"/>
</dbReference>
<dbReference type="InParanoid" id="Q4CYA0"/>
<feature type="domain" description="MPN" evidence="8">
    <location>
        <begin position="85"/>
        <end position="220"/>
    </location>
</feature>
<evidence type="ECO:0000256" key="4">
    <source>
        <dbReference type="ARBA" id="ARBA00022833"/>
    </source>
</evidence>
<keyword evidence="2" id="KW-0479">Metal-binding</keyword>
<evidence type="ECO:0000313" key="9">
    <source>
        <dbReference type="EMBL" id="EAN85253.1"/>
    </source>
</evidence>
<dbReference type="MEROPS" id="M67.A11"/>
<dbReference type="FunCoup" id="Q4CYA0">
    <property type="interactions" value="861"/>
</dbReference>
<name>Q4CYA0_TRYCC</name>
<dbReference type="KEGG" id="tcr:509627.30"/>
<dbReference type="STRING" id="353153.Q4CYA0"/>
<evidence type="ECO:0000256" key="1">
    <source>
        <dbReference type="ARBA" id="ARBA00022670"/>
    </source>
</evidence>
<dbReference type="eggNOG" id="KOG1555">
    <property type="taxonomic scope" value="Eukaryota"/>
</dbReference>
<dbReference type="GO" id="GO:0008237">
    <property type="term" value="F:metallopeptidase activity"/>
    <property type="evidence" value="ECO:0007669"/>
    <property type="project" value="UniProtKB-KW"/>
</dbReference>
<protein>
    <submittedName>
        <fullName evidence="9">Proteasome regulatory non-ATPase subunit 11, putative</fullName>
    </submittedName>
</protein>
<accession>Q4CYA0</accession>
<feature type="region of interest" description="Disordered" evidence="6">
    <location>
        <begin position="22"/>
        <end position="45"/>
    </location>
</feature>
<reference evidence="9 10" key="1">
    <citation type="journal article" date="2005" name="Science">
        <title>The genome sequence of Trypanosoma cruzi, etiologic agent of Chagas disease.</title>
        <authorList>
            <person name="El-Sayed N.M."/>
            <person name="Myler P.J."/>
            <person name="Bartholomeu D.C."/>
            <person name="Nilsson D."/>
            <person name="Aggarwal G."/>
            <person name="Tran A.N."/>
            <person name="Ghedin E."/>
            <person name="Worthey E.A."/>
            <person name="Delcher A.L."/>
            <person name="Blandin G."/>
            <person name="Westenberger S.J."/>
            <person name="Caler E."/>
            <person name="Cerqueira G.C."/>
            <person name="Branche C."/>
            <person name="Haas B."/>
            <person name="Anupama A."/>
            <person name="Arner E."/>
            <person name="Aslund L."/>
            <person name="Attipoe P."/>
            <person name="Bontempi E."/>
            <person name="Bringaud F."/>
            <person name="Burton P."/>
            <person name="Cadag E."/>
            <person name="Campbell D.A."/>
            <person name="Carrington M."/>
            <person name="Crabtree J."/>
            <person name="Darban H."/>
            <person name="da Silveira J.F."/>
            <person name="de Jong P."/>
            <person name="Edwards K."/>
            <person name="Englund P.T."/>
            <person name="Fazelina G."/>
            <person name="Feldblyum T."/>
            <person name="Ferella M."/>
            <person name="Frasch A.C."/>
            <person name="Gull K."/>
            <person name="Horn D."/>
            <person name="Hou L."/>
            <person name="Huang Y."/>
            <person name="Kindlund E."/>
            <person name="Klingbeil M."/>
            <person name="Kluge S."/>
            <person name="Koo H."/>
            <person name="Lacerda D."/>
            <person name="Levin M.J."/>
            <person name="Lorenzi H."/>
            <person name="Louie T."/>
            <person name="Machado C.R."/>
            <person name="McCulloch R."/>
            <person name="McKenna A."/>
            <person name="Mizuno Y."/>
            <person name="Mottram J.C."/>
            <person name="Nelson S."/>
            <person name="Ochaya S."/>
            <person name="Osoegawa K."/>
            <person name="Pai G."/>
            <person name="Parsons M."/>
            <person name="Pentony M."/>
            <person name="Pettersson U."/>
            <person name="Pop M."/>
            <person name="Ramirez J.L."/>
            <person name="Rinta J."/>
            <person name="Robertson L."/>
            <person name="Salzberg S.L."/>
            <person name="Sanchez D.O."/>
            <person name="Seyler A."/>
            <person name="Sharma R."/>
            <person name="Shetty J."/>
            <person name="Simpson A.J."/>
            <person name="Sisk E."/>
            <person name="Tammi M.T."/>
            <person name="Tarleton R."/>
            <person name="Teixeira S."/>
            <person name="Van Aken S."/>
            <person name="Vogt C."/>
            <person name="Ward P.N."/>
            <person name="Wickstead B."/>
            <person name="Wortman J."/>
            <person name="White O."/>
            <person name="Fraser C.M."/>
            <person name="Stuart K.D."/>
            <person name="Andersson B."/>
        </authorList>
    </citation>
    <scope>NUCLEOTIDE SEQUENCE [LARGE SCALE GENOMIC DNA]</scope>
    <source>
        <strain evidence="9 10">CL Brener</strain>
    </source>
</reference>
<dbReference type="GO" id="GO:0006508">
    <property type="term" value="P:proteolysis"/>
    <property type="evidence" value="ECO:0007669"/>
    <property type="project" value="UniProtKB-KW"/>
</dbReference>
<evidence type="ECO:0000256" key="3">
    <source>
        <dbReference type="ARBA" id="ARBA00022801"/>
    </source>
</evidence>
<dbReference type="InterPro" id="IPR037518">
    <property type="entry name" value="MPN"/>
</dbReference>
<dbReference type="Gene3D" id="3.40.140.10">
    <property type="entry name" value="Cytidine Deaminase, domain 2"/>
    <property type="match status" value="1"/>
</dbReference>
<comment type="caution">
    <text evidence="9">The sequence shown here is derived from an EMBL/GenBank/DDBJ whole genome shotgun (WGS) entry which is preliminary data.</text>
</comment>
<feature type="signal peptide" evidence="7">
    <location>
        <begin position="1"/>
        <end position="18"/>
    </location>
</feature>
<dbReference type="GeneID" id="3537265"/>
<dbReference type="InterPro" id="IPR050242">
    <property type="entry name" value="JAMM_MPN+_peptidase_M67A"/>
</dbReference>
<gene>
    <name evidence="9" type="ORF">Tc00.1047053509627.30</name>
</gene>
<keyword evidence="4" id="KW-0862">Zinc</keyword>
<keyword evidence="1" id="KW-0645">Protease</keyword>
<dbReference type="PANTHER" id="PTHR10410">
    <property type="entry name" value="EUKARYOTIC TRANSLATION INITIATION FACTOR 3 -RELATED"/>
    <property type="match status" value="1"/>
</dbReference>
<keyword evidence="10" id="KW-1185">Reference proteome</keyword>